<keyword evidence="3" id="KW-1185">Reference proteome</keyword>
<dbReference type="AlphaFoldDB" id="A0A7J7VYR1"/>
<evidence type="ECO:0000313" key="3">
    <source>
        <dbReference type="Proteomes" id="UP000527355"/>
    </source>
</evidence>
<protein>
    <submittedName>
        <fullName evidence="2">Uncharacterized protein</fullName>
    </submittedName>
</protein>
<evidence type="ECO:0000313" key="2">
    <source>
        <dbReference type="EMBL" id="KAF6330193.1"/>
    </source>
</evidence>
<sequence length="219" mass="24425">MYHSFLIHSSTDGHLGCFQILAMVNCAAMNIGVHISFLIGVSGFLGYIPRSGITGSNGSSICSFLRKLHTVFHSGCTSLHSHQQCTSVPFSPHPLQHLSFVDLLMIASLTGVRWYLIVVLICISRMISDFEHVFILTITFVEHRARKISTLSRKRKRKKTLETLHFSLLNLLQVKFILPTRAFSSSVPVTEQKELVHPALAEPKLNTEHCSGKRSAISL</sequence>
<organism evidence="2 3">
    <name type="scientific">Myotis myotis</name>
    <name type="common">Greater mouse-eared bat</name>
    <name type="synonym">Vespertilio myotis</name>
    <dbReference type="NCBI Taxonomy" id="51298"/>
    <lineage>
        <taxon>Eukaryota</taxon>
        <taxon>Metazoa</taxon>
        <taxon>Chordata</taxon>
        <taxon>Craniata</taxon>
        <taxon>Vertebrata</taxon>
        <taxon>Euteleostomi</taxon>
        <taxon>Mammalia</taxon>
        <taxon>Eutheria</taxon>
        <taxon>Laurasiatheria</taxon>
        <taxon>Chiroptera</taxon>
        <taxon>Yangochiroptera</taxon>
        <taxon>Vespertilionidae</taxon>
        <taxon>Myotis</taxon>
    </lineage>
</organism>
<name>A0A7J7VYR1_MYOMY</name>
<reference evidence="2 3" key="1">
    <citation type="journal article" date="2020" name="Nature">
        <title>Six reference-quality genomes reveal evolution of bat adaptations.</title>
        <authorList>
            <person name="Jebb D."/>
            <person name="Huang Z."/>
            <person name="Pippel M."/>
            <person name="Hughes G.M."/>
            <person name="Lavrichenko K."/>
            <person name="Devanna P."/>
            <person name="Winkler S."/>
            <person name="Jermiin L.S."/>
            <person name="Skirmuntt E.C."/>
            <person name="Katzourakis A."/>
            <person name="Burkitt-Gray L."/>
            <person name="Ray D.A."/>
            <person name="Sullivan K.A.M."/>
            <person name="Roscito J.G."/>
            <person name="Kirilenko B.M."/>
            <person name="Davalos L.M."/>
            <person name="Corthals A.P."/>
            <person name="Power M.L."/>
            <person name="Jones G."/>
            <person name="Ransome R.D."/>
            <person name="Dechmann D.K.N."/>
            <person name="Locatelli A.G."/>
            <person name="Puechmaille S.J."/>
            <person name="Fedrigo O."/>
            <person name="Jarvis E.D."/>
            <person name="Hiller M."/>
            <person name="Vernes S.C."/>
            <person name="Myers E.W."/>
            <person name="Teeling E.C."/>
        </authorList>
    </citation>
    <scope>NUCLEOTIDE SEQUENCE [LARGE SCALE GENOMIC DNA]</scope>
    <source>
        <strain evidence="2">MMyoMyo1</strain>
        <tissue evidence="2">Flight muscle</tissue>
    </source>
</reference>
<dbReference type="Proteomes" id="UP000527355">
    <property type="component" value="Unassembled WGS sequence"/>
</dbReference>
<gene>
    <name evidence="2" type="ORF">mMyoMyo1_012203</name>
</gene>
<evidence type="ECO:0000256" key="1">
    <source>
        <dbReference type="SAM" id="Phobius"/>
    </source>
</evidence>
<feature type="transmembrane region" description="Helical" evidence="1">
    <location>
        <begin position="20"/>
        <end position="48"/>
    </location>
</feature>
<keyword evidence="1" id="KW-0812">Transmembrane</keyword>
<dbReference type="EMBL" id="JABWUV010000009">
    <property type="protein sequence ID" value="KAF6330193.1"/>
    <property type="molecule type" value="Genomic_DNA"/>
</dbReference>
<proteinExistence type="predicted"/>
<comment type="caution">
    <text evidence="2">The sequence shown here is derived from an EMBL/GenBank/DDBJ whole genome shotgun (WGS) entry which is preliminary data.</text>
</comment>
<keyword evidence="1" id="KW-0472">Membrane</keyword>
<keyword evidence="1" id="KW-1133">Transmembrane helix</keyword>
<accession>A0A7J7VYR1</accession>